<reference evidence="2" key="1">
    <citation type="submission" date="2023-03" db="EMBL/GenBank/DDBJ databases">
        <title>Massive genome expansion in bonnet fungi (Mycena s.s.) driven by repeated elements and novel gene families across ecological guilds.</title>
        <authorList>
            <consortium name="Lawrence Berkeley National Laboratory"/>
            <person name="Harder C.B."/>
            <person name="Miyauchi S."/>
            <person name="Viragh M."/>
            <person name="Kuo A."/>
            <person name="Thoen E."/>
            <person name="Andreopoulos B."/>
            <person name="Lu D."/>
            <person name="Skrede I."/>
            <person name="Drula E."/>
            <person name="Henrissat B."/>
            <person name="Morin E."/>
            <person name="Kohler A."/>
            <person name="Barry K."/>
            <person name="LaButti K."/>
            <person name="Morin E."/>
            <person name="Salamov A."/>
            <person name="Lipzen A."/>
            <person name="Mereny Z."/>
            <person name="Hegedus B."/>
            <person name="Baldrian P."/>
            <person name="Stursova M."/>
            <person name="Weitz H."/>
            <person name="Taylor A."/>
            <person name="Grigoriev I.V."/>
            <person name="Nagy L.G."/>
            <person name="Martin F."/>
            <person name="Kauserud H."/>
        </authorList>
    </citation>
    <scope>NUCLEOTIDE SEQUENCE</scope>
    <source>
        <strain evidence="2">CBHHK002</strain>
    </source>
</reference>
<name>A0AAD6ZHM7_9AGAR</name>
<dbReference type="Proteomes" id="UP001218218">
    <property type="component" value="Unassembled WGS sequence"/>
</dbReference>
<dbReference type="EMBL" id="JARIHO010000049">
    <property type="protein sequence ID" value="KAJ7321899.1"/>
    <property type="molecule type" value="Genomic_DNA"/>
</dbReference>
<keyword evidence="3" id="KW-1185">Reference proteome</keyword>
<organism evidence="2 3">
    <name type="scientific">Mycena albidolilacea</name>
    <dbReference type="NCBI Taxonomy" id="1033008"/>
    <lineage>
        <taxon>Eukaryota</taxon>
        <taxon>Fungi</taxon>
        <taxon>Dikarya</taxon>
        <taxon>Basidiomycota</taxon>
        <taxon>Agaricomycotina</taxon>
        <taxon>Agaricomycetes</taxon>
        <taxon>Agaricomycetidae</taxon>
        <taxon>Agaricales</taxon>
        <taxon>Marasmiineae</taxon>
        <taxon>Mycenaceae</taxon>
        <taxon>Mycena</taxon>
    </lineage>
</organism>
<gene>
    <name evidence="2" type="ORF">DFH08DRAFT_888869</name>
</gene>
<protein>
    <submittedName>
        <fullName evidence="2">Uncharacterized protein</fullName>
    </submittedName>
</protein>
<feature type="region of interest" description="Disordered" evidence="1">
    <location>
        <begin position="53"/>
        <end position="143"/>
    </location>
</feature>
<accession>A0AAD6ZHM7</accession>
<comment type="caution">
    <text evidence="2">The sequence shown here is derived from an EMBL/GenBank/DDBJ whole genome shotgun (WGS) entry which is preliminary data.</text>
</comment>
<feature type="compositionally biased region" description="Basic residues" evidence="1">
    <location>
        <begin position="102"/>
        <end position="112"/>
    </location>
</feature>
<feature type="compositionally biased region" description="Pro residues" evidence="1">
    <location>
        <begin position="81"/>
        <end position="90"/>
    </location>
</feature>
<evidence type="ECO:0000313" key="3">
    <source>
        <dbReference type="Proteomes" id="UP001218218"/>
    </source>
</evidence>
<evidence type="ECO:0000256" key="1">
    <source>
        <dbReference type="SAM" id="MobiDB-lite"/>
    </source>
</evidence>
<evidence type="ECO:0000313" key="2">
    <source>
        <dbReference type="EMBL" id="KAJ7321899.1"/>
    </source>
</evidence>
<dbReference type="AlphaFoldDB" id="A0AAD6ZHM7"/>
<proteinExistence type="predicted"/>
<sequence>MCHSPIGLPRRTLRSGKEYSAFDLALARTWTTPVDFDFGVAIQEWLVDEDLSDDFHDDNAHDPNNPPGDPHDEPSWQPLPTHAPSPPQPSVPLSSLSATARNKLKSRARRDKKRQDARPSSATPILKQVHHKHHAQAKDSSIGVDINAGALPHTQTAWVGTHAADQAALEFTRA</sequence>